<evidence type="ECO:0000256" key="8">
    <source>
        <dbReference type="ARBA" id="ARBA00023134"/>
    </source>
</evidence>
<evidence type="ECO:0000256" key="6">
    <source>
        <dbReference type="ARBA" id="ARBA00022741"/>
    </source>
</evidence>
<dbReference type="GO" id="GO:0005524">
    <property type="term" value="F:ATP binding"/>
    <property type="evidence" value="ECO:0007669"/>
    <property type="project" value="InterPro"/>
</dbReference>
<dbReference type="InterPro" id="IPR033469">
    <property type="entry name" value="CYTH-like_dom_sf"/>
</dbReference>
<dbReference type="InterPro" id="IPR004971">
    <property type="entry name" value="mRNA_G-N7_MeTrfase_dom"/>
</dbReference>
<evidence type="ECO:0000313" key="11">
    <source>
        <dbReference type="EMBL" id="QHU04105.1"/>
    </source>
</evidence>
<dbReference type="PANTHER" id="PTHR12189">
    <property type="entry name" value="MRNA GUANINE-7- METHYLTRANSFERASE"/>
    <property type="match status" value="1"/>
</dbReference>
<name>A0A6C0JE48_9ZZZZ</name>
<keyword evidence="3" id="KW-0489">Methyltransferase</keyword>
<evidence type="ECO:0000259" key="10">
    <source>
        <dbReference type="PROSITE" id="PS51562"/>
    </source>
</evidence>
<feature type="domain" description="MRNA cap 0 methyltransferase" evidence="10">
    <location>
        <begin position="934"/>
        <end position="1260"/>
    </location>
</feature>
<accession>A0A6C0JE48</accession>
<dbReference type="EMBL" id="MN740394">
    <property type="protein sequence ID" value="QHU04105.1"/>
    <property type="molecule type" value="Genomic_DNA"/>
</dbReference>
<dbReference type="Gene3D" id="2.40.50.140">
    <property type="entry name" value="Nucleic acid-binding proteins"/>
    <property type="match status" value="1"/>
</dbReference>
<dbReference type="SUPFAM" id="SSF56091">
    <property type="entry name" value="DNA ligase/mRNA capping enzyme, catalytic domain"/>
    <property type="match status" value="1"/>
</dbReference>
<comment type="pathway">
    <text evidence="1">mRNA processing; mRNA capping.</text>
</comment>
<dbReference type="GO" id="GO:0005634">
    <property type="term" value="C:nucleus"/>
    <property type="evidence" value="ECO:0007669"/>
    <property type="project" value="TreeGrafter"/>
</dbReference>
<proteinExistence type="predicted"/>
<evidence type="ECO:0000256" key="3">
    <source>
        <dbReference type="ARBA" id="ARBA00022603"/>
    </source>
</evidence>
<dbReference type="Pfam" id="PF01331">
    <property type="entry name" value="mRNA_cap_enzyme"/>
    <property type="match status" value="1"/>
</dbReference>
<evidence type="ECO:0000256" key="4">
    <source>
        <dbReference type="ARBA" id="ARBA00022679"/>
    </source>
</evidence>
<reference evidence="11" key="1">
    <citation type="journal article" date="2020" name="Nature">
        <title>Giant virus diversity and host interactions through global metagenomics.</title>
        <authorList>
            <person name="Schulz F."/>
            <person name="Roux S."/>
            <person name="Paez-Espino D."/>
            <person name="Jungbluth S."/>
            <person name="Walsh D.A."/>
            <person name="Denef V.J."/>
            <person name="McMahon K.D."/>
            <person name="Konstantinidis K.T."/>
            <person name="Eloe-Fadrosh E.A."/>
            <person name="Kyrpides N.C."/>
            <person name="Woyke T."/>
        </authorList>
    </citation>
    <scope>NUCLEOTIDE SEQUENCE</scope>
    <source>
        <strain evidence="11">GVMAG-M-3300027708-39</strain>
    </source>
</reference>
<evidence type="ECO:0000256" key="9">
    <source>
        <dbReference type="SAM" id="MobiDB-lite"/>
    </source>
</evidence>
<dbReference type="Pfam" id="PF03291">
    <property type="entry name" value="mRNA_G-N7_MeTrfase"/>
    <property type="match status" value="1"/>
</dbReference>
<keyword evidence="7" id="KW-0694">RNA-binding</keyword>
<dbReference type="InterPro" id="IPR001339">
    <property type="entry name" value="mRNA_cap_enzyme_adenylation"/>
</dbReference>
<keyword evidence="4" id="KW-0808">Transferase</keyword>
<dbReference type="Gene3D" id="3.40.50.150">
    <property type="entry name" value="Vaccinia Virus protein VP39"/>
    <property type="match status" value="1"/>
</dbReference>
<protein>
    <recommendedName>
        <fullName evidence="2">mRNA (guanine-N(7))-methyltransferase</fullName>
        <ecNumber evidence="2">2.1.1.56</ecNumber>
    </recommendedName>
</protein>
<sequence length="1324" mass="152567">MSTYILYKMFNEENMVNDFGSSELNKIYNDLDAKRKQEIDTLSKLEFKIAILKDLSNKELQQIYENLNSKDKAKLESLKIRDRYFTLKQLLKKQQVQQLEKKEGEQKNFGPRSPDSPPPPTDVIEKQVPDELLKEDVEELENGLEVENVTIAPINLVDLKQSQKNSQKDFTNLIKLYYQSNPFSHSNKNHELEVRFGTRGIKPLNKNDYDSVIKKLKSLGFTSINEVGTSSLKIQSEYLDKNTGKFKLSNTRVTINDLFLIQKYCKSNDLKTIYKENMNSVTFINKNNVFVDNKKLFPVNFDEFNFRVSYQVEENVSMNSKNFIIQNWDKNKKQFRFLNRVTFTHPDYPINVDISITKFNGDIYKKTYTVEESNVFNSPERIEIELEVDNNKIGPYTQFDTHEKILEALRKVIKFVLSGLQNTNYPVSYFEQKEVIDEYMKILHKENHKPEKRIYPSDFIGPSSFTLQMSNIAEIDDNSNIPNIRKDFVVTDKADGERNLLFISSKGKIYLISTNMQVIFTGAKTINKDIFNTLLDGELIANDKYGKFINLYAAFDIYYLNKVDVRMLPFVVKEELVNSLIQKESRSSSSSKSKEQSKINNSDVFQCRYMLLQNTIGSIKALSILDVNVSVETTKNTSEIKKLLSPITIKNKRFYPESLARGNIFDACNDILTKVRESRFEYNTDGLIFTHAYYGVGSNKEGETGPLSKITWEYSFKWKPAEDNTIDFFVVTTKQHGGDDVVKTIYEPGLNSQLSTQLSEYKIIQLSCTYSERKHGVIYLNPCQDVIDDKLPEFKEANFEEKFTNDAKPLQFYPTEPFDPEAGICNIMLKLDDNGVKQMFTEENEVFGDNMIVEFSYDLSKEKGWRWVPKRVRYDKTSEFLQGMKNFGNAYHVANSNWKSINNPITEDMISTGEGIPDITVDEDIYYNKPAGKTSTEAMKNFHNLYVKKSLIKSVSKQGDTLIDYACGKAGDLPKWISSRLSFVFGIDKSKNNLEDRLDGACVRYLNSTKTNKHMPSALFVNGDSSYNIKSGAAMLNDKAIQITKAVFGDGTKEADILGKAVARQYGKGEDGFNVSSCQFAVHYFLENPNTLQGFMKNISECTKLNGYFIGTCYDGKEVFNLLRKKLQGESIQIIEKGKKVWEIVKGYNSVTLEDNSSCIGYRIDVYQDSINQLITEYLVNFDYLDTVLYNYGFKLIDREEALSLGLPEGSGLFSELFMNMMEEVKKNKNKSKDYGEAINMSEYEKKISFLNRYFVYKKIRNVNTDKLQMEFSDYNYSEIEKNNEETKEAVIVSKEVEQETKKKRKIRKLGKKLILDPSTEAME</sequence>
<dbReference type="GO" id="GO:0004484">
    <property type="term" value="F:mRNA guanylyltransferase activity"/>
    <property type="evidence" value="ECO:0007669"/>
    <property type="project" value="InterPro"/>
</dbReference>
<dbReference type="PANTHER" id="PTHR12189:SF2">
    <property type="entry name" value="MRNA CAP GUANINE-N7 METHYLTRANSFERASE"/>
    <property type="match status" value="1"/>
</dbReference>
<dbReference type="SUPFAM" id="SSF53335">
    <property type="entry name" value="S-adenosyl-L-methionine-dependent methyltransferases"/>
    <property type="match status" value="1"/>
</dbReference>
<dbReference type="InterPro" id="IPR012340">
    <property type="entry name" value="NA-bd_OB-fold"/>
</dbReference>
<keyword evidence="6" id="KW-0547">Nucleotide-binding</keyword>
<dbReference type="SUPFAM" id="SSF50249">
    <property type="entry name" value="Nucleic acid-binding proteins"/>
    <property type="match status" value="1"/>
</dbReference>
<evidence type="ECO:0000256" key="5">
    <source>
        <dbReference type="ARBA" id="ARBA00022691"/>
    </source>
</evidence>
<feature type="region of interest" description="Disordered" evidence="9">
    <location>
        <begin position="96"/>
        <end position="124"/>
    </location>
</feature>
<evidence type="ECO:0000256" key="7">
    <source>
        <dbReference type="ARBA" id="ARBA00022884"/>
    </source>
</evidence>
<keyword evidence="5" id="KW-0949">S-adenosyl-L-methionine</keyword>
<organism evidence="11">
    <name type="scientific">viral metagenome</name>
    <dbReference type="NCBI Taxonomy" id="1070528"/>
    <lineage>
        <taxon>unclassified sequences</taxon>
        <taxon>metagenomes</taxon>
        <taxon>organismal metagenomes</taxon>
    </lineage>
</organism>
<dbReference type="InterPro" id="IPR029063">
    <property type="entry name" value="SAM-dependent_MTases_sf"/>
</dbReference>
<dbReference type="SUPFAM" id="SSF55154">
    <property type="entry name" value="CYTH-like phosphatases"/>
    <property type="match status" value="1"/>
</dbReference>
<dbReference type="UniPathway" id="UPA00922"/>
<dbReference type="EC" id="2.1.1.56" evidence="2"/>
<dbReference type="PROSITE" id="PS51562">
    <property type="entry name" value="RNA_CAP0_MT"/>
    <property type="match status" value="1"/>
</dbReference>
<dbReference type="GO" id="GO:0004482">
    <property type="term" value="F:mRNA 5'-cap (guanine-N7-)-methyltransferase activity"/>
    <property type="evidence" value="ECO:0007669"/>
    <property type="project" value="UniProtKB-EC"/>
</dbReference>
<dbReference type="Gene3D" id="3.30.470.30">
    <property type="entry name" value="DNA ligase/mRNA capping enzyme"/>
    <property type="match status" value="1"/>
</dbReference>
<evidence type="ECO:0000256" key="2">
    <source>
        <dbReference type="ARBA" id="ARBA00011926"/>
    </source>
</evidence>
<dbReference type="InterPro" id="IPR039753">
    <property type="entry name" value="RG7MT1"/>
</dbReference>
<dbReference type="GO" id="GO:0003723">
    <property type="term" value="F:RNA binding"/>
    <property type="evidence" value="ECO:0007669"/>
    <property type="project" value="UniProtKB-KW"/>
</dbReference>
<dbReference type="GO" id="GO:0005525">
    <property type="term" value="F:GTP binding"/>
    <property type="evidence" value="ECO:0007669"/>
    <property type="project" value="UniProtKB-KW"/>
</dbReference>
<keyword evidence="8" id="KW-0342">GTP-binding</keyword>
<evidence type="ECO:0000256" key="1">
    <source>
        <dbReference type="ARBA" id="ARBA00005129"/>
    </source>
</evidence>